<evidence type="ECO:0000256" key="2">
    <source>
        <dbReference type="SAM" id="Phobius"/>
    </source>
</evidence>
<reference evidence="3 4" key="1">
    <citation type="submission" date="2020-12" db="EMBL/GenBank/DDBJ databases">
        <title>Salegentibacter orientalis sp. nov., isolated from costal sediment.</title>
        <authorList>
            <person name="Lian F.-B."/>
        </authorList>
    </citation>
    <scope>NUCLEOTIDE SEQUENCE [LARGE SCALE GENOMIC DNA]</scope>
    <source>
        <strain evidence="3 4">F60176</strain>
    </source>
</reference>
<comment type="caution">
    <text evidence="3">The sequence shown here is derived from an EMBL/GenBank/DDBJ whole genome shotgun (WGS) entry which is preliminary data.</text>
</comment>
<gene>
    <name evidence="3" type="ORF">I6U50_13080</name>
</gene>
<organism evidence="3 4">
    <name type="scientific">Salegentibacter maritimus</name>
    <dbReference type="NCBI Taxonomy" id="2794347"/>
    <lineage>
        <taxon>Bacteria</taxon>
        <taxon>Pseudomonadati</taxon>
        <taxon>Bacteroidota</taxon>
        <taxon>Flavobacteriia</taxon>
        <taxon>Flavobacteriales</taxon>
        <taxon>Flavobacteriaceae</taxon>
        <taxon>Salegentibacter</taxon>
    </lineage>
</organism>
<accession>A0ABS0TL59</accession>
<dbReference type="SUPFAM" id="SSF56925">
    <property type="entry name" value="OMPA-like"/>
    <property type="match status" value="1"/>
</dbReference>
<feature type="compositionally biased region" description="Polar residues" evidence="1">
    <location>
        <begin position="330"/>
        <end position="348"/>
    </location>
</feature>
<keyword evidence="2" id="KW-1133">Transmembrane helix</keyword>
<proteinExistence type="predicted"/>
<evidence type="ECO:0000313" key="3">
    <source>
        <dbReference type="EMBL" id="MBI6120956.1"/>
    </source>
</evidence>
<sequence>MKERKNIDRLYQEKFRDYNPEPKPELWNSIAGKLNEKDEKRPFIIPLWMKIGGVAAILALMLSGYFFSQNNFTQTRVVFEIEEKAKPNINFPDINTNTSFTIASELLNNLEKSSTSTRVNQNIAQSNTAIAANTKKSHSSDKTYPSEENREPAINTSEEKNNKTAIAEESESSSKAPKNKVNPFNPEKQDDKNIAEAIAENNSGKNREFSPDEPNALAELEKEKRLEEDEERIATVSKKKLRLSTFAAPVFYDNIGSGSAIDPEFAGNKTNSEVSMAYGMNLAYAISDKIKIRSGISKVSMSYNIEDIVFSPGVAASSISIINDHKKNNPQLNSIHSGSPNSPNSESQFDLAPLSRSFPGELNQQFGFIEVPLEIEYNLLDKKVGLNIIAGGSSLFLDENSIQVNANNQNTRLGEAKNINKVSFSTNIGVGLDYKLFDNFKLNVEPIFKYQLETFDDAPGVKPFYFGVYSGVSFSF</sequence>
<evidence type="ECO:0000256" key="1">
    <source>
        <dbReference type="SAM" id="MobiDB-lite"/>
    </source>
</evidence>
<keyword evidence="4" id="KW-1185">Reference proteome</keyword>
<feature type="compositionally biased region" description="Basic and acidic residues" evidence="1">
    <location>
        <begin position="138"/>
        <end position="162"/>
    </location>
</feature>
<feature type="region of interest" description="Disordered" evidence="1">
    <location>
        <begin position="330"/>
        <end position="350"/>
    </location>
</feature>
<dbReference type="InterPro" id="IPR011250">
    <property type="entry name" value="OMP/PagP_B-barrel"/>
</dbReference>
<dbReference type="EMBL" id="JAEHNY010000012">
    <property type="protein sequence ID" value="MBI6120956.1"/>
    <property type="molecule type" value="Genomic_DNA"/>
</dbReference>
<feature type="region of interest" description="Disordered" evidence="1">
    <location>
        <begin position="127"/>
        <end position="191"/>
    </location>
</feature>
<evidence type="ECO:0008006" key="5">
    <source>
        <dbReference type="Google" id="ProtNLM"/>
    </source>
</evidence>
<feature type="transmembrane region" description="Helical" evidence="2">
    <location>
        <begin position="47"/>
        <end position="67"/>
    </location>
</feature>
<evidence type="ECO:0000313" key="4">
    <source>
        <dbReference type="Proteomes" id="UP000635665"/>
    </source>
</evidence>
<dbReference type="Proteomes" id="UP000635665">
    <property type="component" value="Unassembled WGS sequence"/>
</dbReference>
<protein>
    <recommendedName>
        <fullName evidence="5">Outer membrane protein beta-barrel domain-containing protein</fullName>
    </recommendedName>
</protein>
<dbReference type="RefSeq" id="WP_198639157.1">
    <property type="nucleotide sequence ID" value="NZ_JAEHNY010000012.1"/>
</dbReference>
<keyword evidence="2" id="KW-0472">Membrane</keyword>
<name>A0ABS0TL59_9FLAO</name>
<keyword evidence="2" id="KW-0812">Transmembrane</keyword>